<dbReference type="GeneID" id="17037642"/>
<proteinExistence type="predicted"/>
<name>I0YMQ1_COCSC</name>
<sequence>MLLHCSTSCQAALQRLFPAAPPWFFPLPALDILHLHLYSAAFPLGLALRITSAPAQELTAFAATLLAAWG</sequence>
<evidence type="ECO:0000313" key="2">
    <source>
        <dbReference type="Proteomes" id="UP000007264"/>
    </source>
</evidence>
<accession>I0YMQ1</accession>
<gene>
    <name evidence="1" type="ORF">COCSUDRAFT_34203</name>
</gene>
<keyword evidence="2" id="KW-1185">Reference proteome</keyword>
<dbReference type="EMBL" id="AGSI01000018">
    <property type="protein sequence ID" value="EIE19670.1"/>
    <property type="molecule type" value="Genomic_DNA"/>
</dbReference>
<reference evidence="1 2" key="1">
    <citation type="journal article" date="2012" name="Genome Biol.">
        <title>The genome of the polar eukaryotic microalga coccomyxa subellipsoidea reveals traits of cold adaptation.</title>
        <authorList>
            <person name="Blanc G."/>
            <person name="Agarkova I."/>
            <person name="Grimwood J."/>
            <person name="Kuo A."/>
            <person name="Brueggeman A."/>
            <person name="Dunigan D."/>
            <person name="Gurnon J."/>
            <person name="Ladunga I."/>
            <person name="Lindquist E."/>
            <person name="Lucas S."/>
            <person name="Pangilinan J."/>
            <person name="Proschold T."/>
            <person name="Salamov A."/>
            <person name="Schmutz J."/>
            <person name="Weeks D."/>
            <person name="Yamada T."/>
            <person name="Claverie J.M."/>
            <person name="Grigoriev I."/>
            <person name="Van Etten J."/>
            <person name="Lomsadze A."/>
            <person name="Borodovsky M."/>
        </authorList>
    </citation>
    <scope>NUCLEOTIDE SEQUENCE [LARGE SCALE GENOMIC DNA]</scope>
    <source>
        <strain evidence="1 2">C-169</strain>
    </source>
</reference>
<evidence type="ECO:0000313" key="1">
    <source>
        <dbReference type="EMBL" id="EIE19670.1"/>
    </source>
</evidence>
<protein>
    <submittedName>
        <fullName evidence="1">Uncharacterized protein</fullName>
    </submittedName>
</protein>
<organism evidence="1 2">
    <name type="scientific">Coccomyxa subellipsoidea (strain C-169)</name>
    <name type="common">Green microalga</name>
    <dbReference type="NCBI Taxonomy" id="574566"/>
    <lineage>
        <taxon>Eukaryota</taxon>
        <taxon>Viridiplantae</taxon>
        <taxon>Chlorophyta</taxon>
        <taxon>core chlorophytes</taxon>
        <taxon>Trebouxiophyceae</taxon>
        <taxon>Trebouxiophyceae incertae sedis</taxon>
        <taxon>Coccomyxaceae</taxon>
        <taxon>Coccomyxa</taxon>
        <taxon>Coccomyxa subellipsoidea</taxon>
    </lineage>
</organism>
<dbReference type="AlphaFoldDB" id="I0YMQ1"/>
<comment type="caution">
    <text evidence="1">The sequence shown here is derived from an EMBL/GenBank/DDBJ whole genome shotgun (WGS) entry which is preliminary data.</text>
</comment>
<dbReference type="KEGG" id="csl:COCSUDRAFT_34203"/>
<dbReference type="Proteomes" id="UP000007264">
    <property type="component" value="Unassembled WGS sequence"/>
</dbReference>
<dbReference type="RefSeq" id="XP_005644214.1">
    <property type="nucleotide sequence ID" value="XM_005644157.1"/>
</dbReference>